<dbReference type="SUPFAM" id="SSF53474">
    <property type="entry name" value="alpha/beta-Hydrolases"/>
    <property type="match status" value="1"/>
</dbReference>
<dbReference type="Gene3D" id="3.40.50.1820">
    <property type="entry name" value="alpha/beta hydrolase"/>
    <property type="match status" value="1"/>
</dbReference>
<accession>A0A844B4J9</accession>
<dbReference type="OrthoDB" id="1997677at2"/>
<dbReference type="Gene3D" id="3.40.50.300">
    <property type="entry name" value="P-loop containing nucleotide triphosphate hydrolases"/>
    <property type="match status" value="1"/>
</dbReference>
<evidence type="ECO:0000313" key="2">
    <source>
        <dbReference type="Proteomes" id="UP000466730"/>
    </source>
</evidence>
<dbReference type="InterPro" id="IPR027417">
    <property type="entry name" value="P-loop_NTPase"/>
</dbReference>
<dbReference type="SUPFAM" id="SSF52540">
    <property type="entry name" value="P-loop containing nucleoside triphosphate hydrolases"/>
    <property type="match status" value="1"/>
</dbReference>
<dbReference type="EMBL" id="WJPO01000007">
    <property type="protein sequence ID" value="MRH20630.1"/>
    <property type="molecule type" value="Genomic_DNA"/>
</dbReference>
<sequence>MLILHIGSPKTGTTALQQFLHDNEDALRARGINYVRAARAHLAHNPLALAIAEGDGARLLADVLRECDAAPDRLHVLSSEILFRSIVTQRMPRDLAAALRGRVRVICYLRRQDRYAEAIYKQRAKNGLALDDRAAFLDGFLPRLRYSQVLGDYADLMGEAALHLRPFDRRLLPEGDIVADFAAECLGIDDLTGFARAGGDANPTLSVELSEMLGRIAGERLGNVRELIREIARLPPDDLAVSRDTFTPAQLRAVMDHVAADNAALCARFRPDLAALFDLSDLDDPQAGAALAPEAVARRSRAGALALARAMQIVAERTPPPAAPQPPEPPALPLWLTEIGPAGPRKGFCHWLGHHGVVFVDRGPGQLLVSFDNLHNVGDTRPDRAPWAAKLAAERGWSHLGVMSRRPDWFRDPALIDWFHDAAARGFLAGFARVGFAGASMGGFGALAFSALAPGATVIAFSPQSTLAPDLVPWEQRFAPGRAADWTLGFGDAAHSVAAADRAWIVYDPFHRADRQHADRLSGPNVTHLRAPGLGHKSALVLNRMGCLKAVMTGAIEGSLTRAGFHAMIRARRTVYLYRQEMTAHLTARGQPDRATRLRAAFRRNRQRAAQ</sequence>
<reference evidence="1 2" key="1">
    <citation type="submission" date="2019-11" db="EMBL/GenBank/DDBJ databases">
        <title>Draft Whole-Genome sequence of the marine photosynthetic bacterium Rhodovulum strictum DSM 11289.</title>
        <authorList>
            <person name="Kyndt J.A."/>
            <person name="Meyer T.E."/>
        </authorList>
    </citation>
    <scope>NUCLEOTIDE SEQUENCE [LARGE SCALE GENOMIC DNA]</scope>
    <source>
        <strain evidence="1 2">DSM 11289</strain>
    </source>
</reference>
<dbReference type="InterPro" id="IPR029058">
    <property type="entry name" value="AB_hydrolase_fold"/>
</dbReference>
<dbReference type="RefSeq" id="WP_153747942.1">
    <property type="nucleotide sequence ID" value="NZ_BAAADI010000049.1"/>
</dbReference>
<dbReference type="AlphaFoldDB" id="A0A844B4J9"/>
<name>A0A844B4J9_9RHOB</name>
<protein>
    <recommendedName>
        <fullName evidence="3">Sulfotransferase family protein</fullName>
    </recommendedName>
</protein>
<evidence type="ECO:0008006" key="3">
    <source>
        <dbReference type="Google" id="ProtNLM"/>
    </source>
</evidence>
<dbReference type="Proteomes" id="UP000466730">
    <property type="component" value="Unassembled WGS sequence"/>
</dbReference>
<evidence type="ECO:0000313" key="1">
    <source>
        <dbReference type="EMBL" id="MRH20630.1"/>
    </source>
</evidence>
<gene>
    <name evidence="1" type="ORF">GH815_06465</name>
</gene>
<proteinExistence type="predicted"/>
<keyword evidence="2" id="KW-1185">Reference proteome</keyword>
<organism evidence="1 2">
    <name type="scientific">Rhodovulum strictum</name>
    <dbReference type="NCBI Taxonomy" id="58314"/>
    <lineage>
        <taxon>Bacteria</taxon>
        <taxon>Pseudomonadati</taxon>
        <taxon>Pseudomonadota</taxon>
        <taxon>Alphaproteobacteria</taxon>
        <taxon>Rhodobacterales</taxon>
        <taxon>Paracoccaceae</taxon>
        <taxon>Rhodovulum</taxon>
    </lineage>
</organism>
<comment type="caution">
    <text evidence="1">The sequence shown here is derived from an EMBL/GenBank/DDBJ whole genome shotgun (WGS) entry which is preliminary data.</text>
</comment>